<feature type="domain" description="N-acetyltransferase" evidence="1">
    <location>
        <begin position="81"/>
        <end position="228"/>
    </location>
</feature>
<dbReference type="RefSeq" id="WP_235053074.1">
    <property type="nucleotide sequence ID" value="NZ_JAKFHA010000008.1"/>
</dbReference>
<reference evidence="2" key="1">
    <citation type="submission" date="2022-01" db="EMBL/GenBank/DDBJ databases">
        <title>Genome-Based Taxonomic Classification of the Phylum Actinobacteria.</title>
        <authorList>
            <person name="Gao Y."/>
        </authorList>
    </citation>
    <scope>NUCLEOTIDE SEQUENCE</scope>
    <source>
        <strain evidence="2">KLBMP 8922</strain>
    </source>
</reference>
<dbReference type="GO" id="GO:0016747">
    <property type="term" value="F:acyltransferase activity, transferring groups other than amino-acyl groups"/>
    <property type="evidence" value="ECO:0007669"/>
    <property type="project" value="InterPro"/>
</dbReference>
<dbReference type="EMBL" id="JAKFHA010000008">
    <property type="protein sequence ID" value="MCF2528913.1"/>
    <property type="molecule type" value="Genomic_DNA"/>
</dbReference>
<dbReference type="PROSITE" id="PS51186">
    <property type="entry name" value="GNAT"/>
    <property type="match status" value="1"/>
</dbReference>
<dbReference type="AlphaFoldDB" id="A0AA41TZK4"/>
<proteinExistence type="predicted"/>
<dbReference type="InterPro" id="IPR000182">
    <property type="entry name" value="GNAT_dom"/>
</dbReference>
<dbReference type="CDD" id="cd04301">
    <property type="entry name" value="NAT_SF"/>
    <property type="match status" value="1"/>
</dbReference>
<gene>
    <name evidence="2" type="ORF">LZ495_17040</name>
</gene>
<dbReference type="InterPro" id="IPR016181">
    <property type="entry name" value="Acyl_CoA_acyltransferase"/>
</dbReference>
<evidence type="ECO:0000313" key="2">
    <source>
        <dbReference type="EMBL" id="MCF2528913.1"/>
    </source>
</evidence>
<accession>A0AA41TZK4</accession>
<dbReference type="Pfam" id="PF13508">
    <property type="entry name" value="Acetyltransf_7"/>
    <property type="match status" value="1"/>
</dbReference>
<organism evidence="2 3">
    <name type="scientific">Yinghuangia soli</name>
    <dbReference type="NCBI Taxonomy" id="2908204"/>
    <lineage>
        <taxon>Bacteria</taxon>
        <taxon>Bacillati</taxon>
        <taxon>Actinomycetota</taxon>
        <taxon>Actinomycetes</taxon>
        <taxon>Kitasatosporales</taxon>
        <taxon>Streptomycetaceae</taxon>
        <taxon>Yinghuangia</taxon>
    </lineage>
</organism>
<dbReference type="SUPFAM" id="SSF55729">
    <property type="entry name" value="Acyl-CoA N-acyltransferases (Nat)"/>
    <property type="match status" value="1"/>
</dbReference>
<name>A0AA41TZK4_9ACTN</name>
<sequence>MGKRVTRKVQVSAPLTAERLRAGWQGPAGTRLLLARPQDAGAADALMGTAGDQVAFDPSLRTAIEDGSAASSMLAGLASEAAYREAAARSFTSLPTDEALASVCLTLVATDARDQVVGVLSGTAPGTVMAMAARHGHNPQRCLALSLFIAKVHGLAVAEHARGQGIASALLERAGQVYEQLGYRLLYGAYEADRDLGAFYARSGYTTLVPGAGFSLGRLGLPFMLRAGADECVFLRWRPRP</sequence>
<evidence type="ECO:0000259" key="1">
    <source>
        <dbReference type="PROSITE" id="PS51186"/>
    </source>
</evidence>
<comment type="caution">
    <text evidence="2">The sequence shown here is derived from an EMBL/GenBank/DDBJ whole genome shotgun (WGS) entry which is preliminary data.</text>
</comment>
<dbReference type="Gene3D" id="3.40.630.30">
    <property type="match status" value="1"/>
</dbReference>
<evidence type="ECO:0000313" key="3">
    <source>
        <dbReference type="Proteomes" id="UP001165378"/>
    </source>
</evidence>
<dbReference type="Proteomes" id="UP001165378">
    <property type="component" value="Unassembled WGS sequence"/>
</dbReference>
<keyword evidence="3" id="KW-1185">Reference proteome</keyword>
<protein>
    <submittedName>
        <fullName evidence="2">GNAT family N-acetyltransferase</fullName>
    </submittedName>
</protein>